<dbReference type="CDD" id="cd02803">
    <property type="entry name" value="OYE_like_FMN_family"/>
    <property type="match status" value="1"/>
</dbReference>
<protein>
    <submittedName>
        <fullName evidence="4">NADH:flavin oxidoreductase</fullName>
    </submittedName>
</protein>
<feature type="domain" description="NADH:flavin oxidoreductase/NADH oxidase N-terminal" evidence="3">
    <location>
        <begin position="33"/>
        <end position="259"/>
    </location>
</feature>
<proteinExistence type="predicted"/>
<dbReference type="EMBL" id="JABBGM010000006">
    <property type="protein sequence ID" value="NML94870.1"/>
    <property type="molecule type" value="Genomic_DNA"/>
</dbReference>
<dbReference type="SUPFAM" id="SSF51395">
    <property type="entry name" value="FMN-linked oxidoreductases"/>
    <property type="match status" value="1"/>
</dbReference>
<dbReference type="InterPro" id="IPR001155">
    <property type="entry name" value="OxRdtase_FMN_N"/>
</dbReference>
<dbReference type="PANTHER" id="PTHR43656">
    <property type="entry name" value="BINDING OXIDOREDUCTASE, PUTATIVE (AFU_ORTHOLOGUE AFUA_2G08260)-RELATED"/>
    <property type="match status" value="1"/>
</dbReference>
<dbReference type="InterPro" id="IPR051799">
    <property type="entry name" value="NADH_flavin_oxidoreductase"/>
</dbReference>
<dbReference type="GO" id="GO:0016491">
    <property type="term" value="F:oxidoreductase activity"/>
    <property type="evidence" value="ECO:0007669"/>
    <property type="project" value="UniProtKB-KW"/>
</dbReference>
<dbReference type="AlphaFoldDB" id="A0A7Y0BRB6"/>
<evidence type="ECO:0000256" key="1">
    <source>
        <dbReference type="ARBA" id="ARBA00022630"/>
    </source>
</evidence>
<reference evidence="4 5" key="1">
    <citation type="submission" date="2020-04" db="EMBL/GenBank/DDBJ databases">
        <title>Novosphingobium sp. TW-4 isolated from soil.</title>
        <authorList>
            <person name="Dahal R.H."/>
            <person name="Chaudhary D.K."/>
        </authorList>
    </citation>
    <scope>NUCLEOTIDE SEQUENCE [LARGE SCALE GENOMIC DNA]</scope>
    <source>
        <strain evidence="4 5">TW-4</strain>
    </source>
</reference>
<gene>
    <name evidence="4" type="ORF">HHL27_14445</name>
</gene>
<evidence type="ECO:0000313" key="5">
    <source>
        <dbReference type="Proteomes" id="UP000583556"/>
    </source>
</evidence>
<keyword evidence="1" id="KW-0285">Flavoprotein</keyword>
<evidence type="ECO:0000259" key="3">
    <source>
        <dbReference type="Pfam" id="PF00724"/>
    </source>
</evidence>
<evidence type="ECO:0000256" key="2">
    <source>
        <dbReference type="ARBA" id="ARBA00023002"/>
    </source>
</evidence>
<name>A0A7Y0BRB6_9SPHN</name>
<accession>A0A7Y0BRB6</accession>
<dbReference type="Proteomes" id="UP000583556">
    <property type="component" value="Unassembled WGS sequence"/>
</dbReference>
<organism evidence="4 5">
    <name type="scientific">Novosphingobium olei</name>
    <dbReference type="NCBI Taxonomy" id="2728851"/>
    <lineage>
        <taxon>Bacteria</taxon>
        <taxon>Pseudomonadati</taxon>
        <taxon>Pseudomonadota</taxon>
        <taxon>Alphaproteobacteria</taxon>
        <taxon>Sphingomonadales</taxon>
        <taxon>Sphingomonadaceae</taxon>
        <taxon>Novosphingobium</taxon>
    </lineage>
</organism>
<dbReference type="GO" id="GO:0010181">
    <property type="term" value="F:FMN binding"/>
    <property type="evidence" value="ECO:0007669"/>
    <property type="project" value="InterPro"/>
</dbReference>
<dbReference type="PANTHER" id="PTHR43656:SF2">
    <property type="entry name" value="BINDING OXIDOREDUCTASE, PUTATIVE (AFU_ORTHOLOGUE AFUA_2G08260)-RELATED"/>
    <property type="match status" value="1"/>
</dbReference>
<sequence length="388" mass="42314">MRRSSCIARRRSKTAGWSASLRSKDKQVAYEKLAQPLTLTRGPSWKNRFMLAPLTNQQSHDDGTLSDDEYNWLVARAKGGFGMVMTAAAHVQRVGQGFVGQIGAFADEHLDGLSRLADGIRENGAVSSVQLHHAGSRSDKAVVAHPVSASDVEAAGARGLSTDEVQRLRDDFVAAAVRAEKAGFDGVEVHGAHGYILAEFLSPEINRREDRYGGSPENRARLVLEIIDGIRASCGAQFQLGLRVSPERFGQKLLEIRSLIADVMAGGKLDYVDLSLWDVRKVANDPEGEGRPLIDWFMDLPRGGTQLGVAGKIFGADDCAWALEKGCNFVAIGRGAILRHDFPKRVLADAEYTSPPLPVTEQHLIDEALSPTFVHYMKNWKGFVAEPA</sequence>
<dbReference type="Pfam" id="PF00724">
    <property type="entry name" value="Oxidored_FMN"/>
    <property type="match status" value="1"/>
</dbReference>
<dbReference type="InterPro" id="IPR013785">
    <property type="entry name" value="Aldolase_TIM"/>
</dbReference>
<evidence type="ECO:0000313" key="4">
    <source>
        <dbReference type="EMBL" id="NML94870.1"/>
    </source>
</evidence>
<keyword evidence="5" id="KW-1185">Reference proteome</keyword>
<comment type="caution">
    <text evidence="4">The sequence shown here is derived from an EMBL/GenBank/DDBJ whole genome shotgun (WGS) entry which is preliminary data.</text>
</comment>
<dbReference type="Gene3D" id="3.20.20.70">
    <property type="entry name" value="Aldolase class I"/>
    <property type="match status" value="1"/>
</dbReference>
<keyword evidence="2" id="KW-0560">Oxidoreductase</keyword>